<sequence length="1172" mass="135954">MAVSTSKSKVERMEEDDILYEEDDIQSPPVTSPLPVPGSQASSLATAALPVDFLMSLQDTMNNMSQSIASMGTAWQNMGKMSSDKDSNLSSLQAYTIPKRKRSRSRSPIRSHSLSHKNVYTCSFEDNIALNKPTAMSSIYEGEASCKANNGNFEGHIHTLNSDLEWWCVDLLKTYNFGSVVINNRKETTQSEYIGKLPGKIPRRNIKNLVDEPKLQQELTSLKRLIQVDKTSQLQNLISKLDDKITNVKIDVQHLIDNPNVNEDRLKRKLTALERKLGELLAELDKTADKTELQNSISNLNEKIAKQKSDVQDIINTLPIDKDTLKRELTALDTKITDELEKEVGVIKNFLQNKFRDDMKNYIKEQVNLLVSRIHDDFLRQERKLTKLEAIVTDKSYYFNLPFESDIVFDRKDQIYKSNKYGFKAEIKVGSLAYGEPKSVFDIGETQEFSFRGKIILMKDNFQEINRSRVGRGGTDLLKKINEYECKNCFIPTDGHCFIKCVNRVLNKDLTCKFQEYINGFSKANRKGVMTCARMKEFNKKFNTSFQIYNPKNRHFHPRDVHDELDWVFYLHNSHFCLIRRSQKSLGIQEIEDNYEQVWKTCRDDNAVTQVSPLKLNVLSSMSDDALFAWDCETFKAARSHSRRILLMTNIVEIFVGTDCIDQMLKYLGQYDRKRLILISHNGSGFDNWIVLKNAKKLTHCPLKTPRGILSFPLSNPYTDEDLQKKWKRQKEIKGNYLQHINFTCSYQHESSSLAAWGNSSNLPANLRKIADADIAKYTQDNWEELRHEWEPYAKRDTLCMGVCLIKYNQVTKEVVNQNMSNNLTAPSLSLKSWYYLYHYDKEMVEEEWYKNTRMVAKHTEKENIEKVYSYTNPFIRNFIRRSIKGGRVSANRKSFETNKMDEICNVLKEYISQTESNNIIDLFKEYSASTKDKTEVHSRLKKIECTKLMAFDANGLYASAMSDLDSEYPRAESGRPFLPEEEKEFVKLFNKQKFRPRTAILTVWFDYPKNMFFPPIPAKDKITFTNKEGKKETGNKIRFRNGFCHDVLTSVNIQEIVKAGGRIIRILDGIVYEENFKTPPYRDYILSLRDLRNKYKREGNIVGSNCMKLLGNSLYGKSIQKDIFTTRHLWNEATLQANFDSPMRKLMILNILLKQKLKKKRLLPKIVNLHD</sequence>
<dbReference type="OrthoDB" id="10265614at2759"/>
<dbReference type="KEGG" id="lgi:LOTGIDRAFT_158863"/>
<dbReference type="Gene3D" id="2.60.120.260">
    <property type="entry name" value="Galactose-binding domain-like"/>
    <property type="match status" value="1"/>
</dbReference>
<evidence type="ECO:0000256" key="6">
    <source>
        <dbReference type="ARBA" id="ARBA00022932"/>
    </source>
</evidence>
<dbReference type="EC" id="2.7.7.7" evidence="2"/>
<dbReference type="InterPro" id="IPR004868">
    <property type="entry name" value="DNA-dir_DNA_pol_B_mt/vir"/>
</dbReference>
<dbReference type="Proteomes" id="UP000030746">
    <property type="component" value="Unassembled WGS sequence"/>
</dbReference>
<evidence type="ECO:0000256" key="9">
    <source>
        <dbReference type="SAM" id="Coils"/>
    </source>
</evidence>
<dbReference type="InterPro" id="IPR043502">
    <property type="entry name" value="DNA/RNA_pol_sf"/>
</dbReference>
<proteinExistence type="inferred from homology"/>
<keyword evidence="5" id="KW-0235">DNA replication</keyword>
<comment type="catalytic activity">
    <reaction evidence="8">
        <text>DNA(n) + a 2'-deoxyribonucleoside 5'-triphosphate = DNA(n+1) + diphosphate</text>
        <dbReference type="Rhea" id="RHEA:22508"/>
        <dbReference type="Rhea" id="RHEA-COMP:17339"/>
        <dbReference type="Rhea" id="RHEA-COMP:17340"/>
        <dbReference type="ChEBI" id="CHEBI:33019"/>
        <dbReference type="ChEBI" id="CHEBI:61560"/>
        <dbReference type="ChEBI" id="CHEBI:173112"/>
        <dbReference type="EC" id="2.7.7.7"/>
    </reaction>
</comment>
<evidence type="ECO:0000313" key="12">
    <source>
        <dbReference type="EMBL" id="ESO98906.1"/>
    </source>
</evidence>
<accession>V4AYW8</accession>
<dbReference type="GO" id="GO:0003677">
    <property type="term" value="F:DNA binding"/>
    <property type="evidence" value="ECO:0007669"/>
    <property type="project" value="UniProtKB-KW"/>
</dbReference>
<evidence type="ECO:0000256" key="5">
    <source>
        <dbReference type="ARBA" id="ARBA00022705"/>
    </source>
</evidence>
<keyword evidence="7" id="KW-0238">DNA-binding</keyword>
<feature type="region of interest" description="Disordered" evidence="10">
    <location>
        <begin position="1"/>
        <end position="38"/>
    </location>
</feature>
<dbReference type="SUPFAM" id="SSF56672">
    <property type="entry name" value="DNA/RNA polymerases"/>
    <property type="match status" value="1"/>
</dbReference>
<comment type="similarity">
    <text evidence="1">Belongs to the DNA polymerase type-B family.</text>
</comment>
<gene>
    <name evidence="12" type="ORF">LOTGIDRAFT_158863</name>
</gene>
<keyword evidence="6" id="KW-0239">DNA-directed DNA polymerase</keyword>
<evidence type="ECO:0000259" key="11">
    <source>
        <dbReference type="Pfam" id="PF03175"/>
    </source>
</evidence>
<feature type="coiled-coil region" evidence="9">
    <location>
        <begin position="263"/>
        <end position="342"/>
    </location>
</feature>
<feature type="compositionally biased region" description="Acidic residues" evidence="10">
    <location>
        <begin position="13"/>
        <end position="25"/>
    </location>
</feature>
<feature type="domain" description="DNA-directed DNA polymerase family B mitochondria/virus" evidence="11">
    <location>
        <begin position="942"/>
        <end position="1125"/>
    </location>
</feature>
<evidence type="ECO:0000313" key="13">
    <source>
        <dbReference type="Proteomes" id="UP000030746"/>
    </source>
</evidence>
<dbReference type="RefSeq" id="XP_009050531.1">
    <property type="nucleotide sequence ID" value="XM_009052283.1"/>
</dbReference>
<evidence type="ECO:0000256" key="1">
    <source>
        <dbReference type="ARBA" id="ARBA00005755"/>
    </source>
</evidence>
<protein>
    <recommendedName>
        <fullName evidence="2">DNA-directed DNA polymerase</fullName>
        <ecNumber evidence="2">2.7.7.7</ecNumber>
    </recommendedName>
</protein>
<evidence type="ECO:0000256" key="3">
    <source>
        <dbReference type="ARBA" id="ARBA00022679"/>
    </source>
</evidence>
<evidence type="ECO:0000256" key="2">
    <source>
        <dbReference type="ARBA" id="ARBA00012417"/>
    </source>
</evidence>
<dbReference type="GeneID" id="20237901"/>
<organism evidence="12 13">
    <name type="scientific">Lottia gigantea</name>
    <name type="common">Giant owl limpet</name>
    <dbReference type="NCBI Taxonomy" id="225164"/>
    <lineage>
        <taxon>Eukaryota</taxon>
        <taxon>Metazoa</taxon>
        <taxon>Spiralia</taxon>
        <taxon>Lophotrochozoa</taxon>
        <taxon>Mollusca</taxon>
        <taxon>Gastropoda</taxon>
        <taxon>Patellogastropoda</taxon>
        <taxon>Lottioidea</taxon>
        <taxon>Lottiidae</taxon>
        <taxon>Lottia</taxon>
    </lineage>
</organism>
<dbReference type="HOGENOM" id="CLU_273982_0_0_1"/>
<keyword evidence="9" id="KW-0175">Coiled coil</keyword>
<dbReference type="GO" id="GO:0006260">
    <property type="term" value="P:DNA replication"/>
    <property type="evidence" value="ECO:0007669"/>
    <property type="project" value="UniProtKB-KW"/>
</dbReference>
<name>V4AYW8_LOTGI</name>
<dbReference type="EMBL" id="KB201205">
    <property type="protein sequence ID" value="ESO98906.1"/>
    <property type="molecule type" value="Genomic_DNA"/>
</dbReference>
<dbReference type="CTD" id="20237901"/>
<keyword evidence="13" id="KW-1185">Reference proteome</keyword>
<dbReference type="GO" id="GO:0000166">
    <property type="term" value="F:nucleotide binding"/>
    <property type="evidence" value="ECO:0007669"/>
    <property type="project" value="InterPro"/>
</dbReference>
<evidence type="ECO:0000256" key="7">
    <source>
        <dbReference type="ARBA" id="ARBA00023125"/>
    </source>
</evidence>
<reference evidence="12 13" key="1">
    <citation type="journal article" date="2013" name="Nature">
        <title>Insights into bilaterian evolution from three spiralian genomes.</title>
        <authorList>
            <person name="Simakov O."/>
            <person name="Marletaz F."/>
            <person name="Cho S.J."/>
            <person name="Edsinger-Gonzales E."/>
            <person name="Havlak P."/>
            <person name="Hellsten U."/>
            <person name="Kuo D.H."/>
            <person name="Larsson T."/>
            <person name="Lv J."/>
            <person name="Arendt D."/>
            <person name="Savage R."/>
            <person name="Osoegawa K."/>
            <person name="de Jong P."/>
            <person name="Grimwood J."/>
            <person name="Chapman J.A."/>
            <person name="Shapiro H."/>
            <person name="Aerts A."/>
            <person name="Otillar R.P."/>
            <person name="Terry A.Y."/>
            <person name="Boore J.L."/>
            <person name="Grigoriev I.V."/>
            <person name="Lindberg D.R."/>
            <person name="Seaver E.C."/>
            <person name="Weisblat D.A."/>
            <person name="Putnam N.H."/>
            <person name="Rokhsar D.S."/>
        </authorList>
    </citation>
    <scope>NUCLEOTIDE SEQUENCE [LARGE SCALE GENOMIC DNA]</scope>
</reference>
<dbReference type="SUPFAM" id="SSF49785">
    <property type="entry name" value="Galactose-binding domain-like"/>
    <property type="match status" value="1"/>
</dbReference>
<dbReference type="Pfam" id="PF03175">
    <property type="entry name" value="DNA_pol_B_2"/>
    <property type="match status" value="1"/>
</dbReference>
<dbReference type="InterPro" id="IPR008979">
    <property type="entry name" value="Galactose-bd-like_sf"/>
</dbReference>
<dbReference type="GO" id="GO:0003887">
    <property type="term" value="F:DNA-directed DNA polymerase activity"/>
    <property type="evidence" value="ECO:0007669"/>
    <property type="project" value="UniProtKB-KW"/>
</dbReference>
<dbReference type="AlphaFoldDB" id="V4AYW8"/>
<keyword evidence="4" id="KW-0548">Nucleotidyltransferase</keyword>
<evidence type="ECO:0000256" key="8">
    <source>
        <dbReference type="ARBA" id="ARBA00049244"/>
    </source>
</evidence>
<keyword evidence="3" id="KW-0808">Transferase</keyword>
<evidence type="ECO:0000256" key="4">
    <source>
        <dbReference type="ARBA" id="ARBA00022695"/>
    </source>
</evidence>
<evidence type="ECO:0000256" key="10">
    <source>
        <dbReference type="SAM" id="MobiDB-lite"/>
    </source>
</evidence>